<name>A0A226HZU8_9FLAO</name>
<dbReference type="Gene3D" id="1.10.10.60">
    <property type="entry name" value="Homeodomain-like"/>
    <property type="match status" value="2"/>
</dbReference>
<dbReference type="SMART" id="SM00342">
    <property type="entry name" value="HTH_ARAC"/>
    <property type="match status" value="1"/>
</dbReference>
<dbReference type="Proteomes" id="UP000198336">
    <property type="component" value="Unassembled WGS sequence"/>
</dbReference>
<dbReference type="InterPro" id="IPR009057">
    <property type="entry name" value="Homeodomain-like_sf"/>
</dbReference>
<dbReference type="Pfam" id="PF12833">
    <property type="entry name" value="HTH_18"/>
    <property type="match status" value="1"/>
</dbReference>
<evidence type="ECO:0000313" key="5">
    <source>
        <dbReference type="Proteomes" id="UP000198336"/>
    </source>
</evidence>
<dbReference type="PANTHER" id="PTHR47893:SF1">
    <property type="entry name" value="REGULATORY PROTEIN PCHR"/>
    <property type="match status" value="1"/>
</dbReference>
<dbReference type="SUPFAM" id="SSF46689">
    <property type="entry name" value="Homeodomain-like"/>
    <property type="match status" value="1"/>
</dbReference>
<evidence type="ECO:0000256" key="1">
    <source>
        <dbReference type="ARBA" id="ARBA00023015"/>
    </source>
</evidence>
<evidence type="ECO:0000313" key="4">
    <source>
        <dbReference type="EMBL" id="OXA99408.1"/>
    </source>
</evidence>
<dbReference type="AlphaFoldDB" id="A0A226HZU8"/>
<dbReference type="PROSITE" id="PS01124">
    <property type="entry name" value="HTH_ARAC_FAMILY_2"/>
    <property type="match status" value="1"/>
</dbReference>
<evidence type="ECO:0000256" key="2">
    <source>
        <dbReference type="ARBA" id="ARBA00023163"/>
    </source>
</evidence>
<dbReference type="PANTHER" id="PTHR47893">
    <property type="entry name" value="REGULATORY PROTEIN PCHR"/>
    <property type="match status" value="1"/>
</dbReference>
<dbReference type="EMBL" id="MUHA01000014">
    <property type="protein sequence ID" value="OXA99408.1"/>
    <property type="molecule type" value="Genomic_DNA"/>
</dbReference>
<organism evidence="4 5">
    <name type="scientific">Flavobacterium oncorhynchi</name>
    <dbReference type="NCBI Taxonomy" id="728056"/>
    <lineage>
        <taxon>Bacteria</taxon>
        <taxon>Pseudomonadati</taxon>
        <taxon>Bacteroidota</taxon>
        <taxon>Flavobacteriia</taxon>
        <taxon>Flavobacteriales</taxon>
        <taxon>Flavobacteriaceae</taxon>
        <taxon>Flavobacterium</taxon>
    </lineage>
</organism>
<dbReference type="InterPro" id="IPR018060">
    <property type="entry name" value="HTH_AraC"/>
</dbReference>
<dbReference type="InterPro" id="IPR053142">
    <property type="entry name" value="PchR_regulatory_protein"/>
</dbReference>
<feature type="domain" description="HTH araC/xylS-type" evidence="3">
    <location>
        <begin position="227"/>
        <end position="326"/>
    </location>
</feature>
<comment type="caution">
    <text evidence="4">The sequence shown here is derived from an EMBL/GenBank/DDBJ whole genome shotgun (WGS) entry which is preliminary data.</text>
</comment>
<keyword evidence="2" id="KW-0804">Transcription</keyword>
<evidence type="ECO:0000259" key="3">
    <source>
        <dbReference type="PROSITE" id="PS01124"/>
    </source>
</evidence>
<dbReference type="GO" id="GO:0003700">
    <property type="term" value="F:DNA-binding transcription factor activity"/>
    <property type="evidence" value="ECO:0007669"/>
    <property type="project" value="InterPro"/>
</dbReference>
<gene>
    <name evidence="4" type="ORF">B0A75_11400</name>
</gene>
<keyword evidence="1" id="KW-0805">Transcription regulation</keyword>
<dbReference type="GO" id="GO:0043565">
    <property type="term" value="F:sequence-specific DNA binding"/>
    <property type="evidence" value="ECO:0007669"/>
    <property type="project" value="InterPro"/>
</dbReference>
<keyword evidence="5" id="KW-1185">Reference proteome</keyword>
<proteinExistence type="predicted"/>
<dbReference type="RefSeq" id="WP_089054410.1">
    <property type="nucleotide sequence ID" value="NZ_MUHA01000014.1"/>
</dbReference>
<sequence>MKTITHHYNTSHNWIEVLAKAMGGSIEGNFIKGNNEIYQGTHFILPIEDGIKAMLIDTTYKETTRLKYRNKNTNFIGLYFYLTNLDVDFMLNEEAASIGKLKHNLSIVDSRVDMDYIVKKGTRIYVICILFDKDSIKEYFFKINKTASTAIDNILDNKRNATFRLDRMNIESLILINDFRKIAYDNSLYEIYFKGLVYGLTASYLKQLETKESIIEKTFNVDIKNIIASKAMLQNNIDGPFPGISFLAEQIGMSPSKYKKLFVKISGVNPGTYFYNNKLNKAKELLETGKFTVNEVSHKLNYANVSYLSKRFHQMYGVFPKEYQSLL</sequence>
<accession>A0A226HZU8</accession>
<reference evidence="4 5" key="1">
    <citation type="submission" date="2016-11" db="EMBL/GenBank/DDBJ databases">
        <title>Whole genomes of Flavobacteriaceae.</title>
        <authorList>
            <person name="Stine C."/>
            <person name="Li C."/>
            <person name="Tadesse D."/>
        </authorList>
    </citation>
    <scope>NUCLEOTIDE SEQUENCE [LARGE SCALE GENOMIC DNA]</scope>
    <source>
        <strain evidence="4 5">CCUG 59446</strain>
    </source>
</reference>
<protein>
    <recommendedName>
        <fullName evidence="3">HTH araC/xylS-type domain-containing protein</fullName>
    </recommendedName>
</protein>